<feature type="domain" description="AAA+ ATPase" evidence="3">
    <location>
        <begin position="357"/>
        <end position="516"/>
    </location>
</feature>
<dbReference type="Gene3D" id="3.40.50.300">
    <property type="entry name" value="P-loop containing nucleotide triphosphate hydrolases"/>
    <property type="match status" value="2"/>
</dbReference>
<dbReference type="InterPro" id="IPR027785">
    <property type="entry name" value="UvrD-like_helicase_C"/>
</dbReference>
<dbReference type="EMBL" id="MK072491">
    <property type="protein sequence ID" value="AYV86018.1"/>
    <property type="molecule type" value="Genomic_DNA"/>
</dbReference>
<dbReference type="Pfam" id="PF13245">
    <property type="entry name" value="AAA_19"/>
    <property type="match status" value="1"/>
</dbReference>
<sequence>MALVPLEEPKQLYEITGIICSKDWTKGQPTIFSIQSATTGKKWLVICAFFAPARVGDSISGFCSTLPDGRMCFLKEPLLMPSCSKDNIITTFIILLRRVKTNFGKYQAERLYDFFETECRKRIALLSENITTDGLQDSVFRNRDLLPAACAEMITLYANRFITNESTILPLTHAGLTEEQARVLLTEWYTNWSLRRLYMLGLTWTEVNNSILRGRDISGLYYQLLENPYIVETISMEKAESICFKYGLVFDNQMKAAGELVRFIDKETEAKGFSCYPLSALEVKFMNVSQLLPICKKDYGCIVMFNSIYLGYQYETETTLMKTLVPRPTVETFCSGPTKAAIGNCEEQIKAIELALNNNQCLIVGGAGTGKSTVIRNLCRELDLRGLRYIICSYTGKSISRIKQIFGGAKVNAMTLHMLLARGPKMIGRVDYLIIDEISMVPNALLAQVLIKLLDYNTDENWATKKNERKTHLSLVMVGDASQIPPIDPGNLANELLKSNIPKIRLFIDHRVKNETGVLKSNTVQFARYTYDELEGRVPKNIQFEYGADCNFIEGEISEIESLFRNYNSANNNQKDAVVICPYNAPLDELNERLCNIFLPNAASCKDCRGRVWRTGGKVMALRNFYDLDIMNGEEGIIRRFESDKLIVSFEGRTDVAILLATESLTEEGEIVEESENYRFDAPMSTRFLAYSYAITIHKSQGSEWKTVVVFLPSKFKSGFVTRNLFYTAISRAKENLYIVGYSPSSVDLIVSSKPVERFDNLAKRLNLPTLPLLTN</sequence>
<dbReference type="InterPro" id="IPR003593">
    <property type="entry name" value="AAA+_ATPase"/>
</dbReference>
<dbReference type="InterPro" id="IPR041451">
    <property type="entry name" value="RecD2_SH13"/>
</dbReference>
<evidence type="ECO:0000256" key="1">
    <source>
        <dbReference type="ARBA" id="ARBA00022741"/>
    </source>
</evidence>
<dbReference type="PANTHER" id="PTHR43788:SF6">
    <property type="entry name" value="DNA HELICASE B"/>
    <property type="match status" value="1"/>
</dbReference>
<protein>
    <recommendedName>
        <fullName evidence="3">AAA+ ATPase domain-containing protein</fullName>
    </recommendedName>
</protein>
<accession>A0A3G5AFW3</accession>
<keyword evidence="1" id="KW-0547">Nucleotide-binding</keyword>
<dbReference type="Gene3D" id="2.30.30.940">
    <property type="match status" value="1"/>
</dbReference>
<dbReference type="CDD" id="cd18809">
    <property type="entry name" value="SF1_C_RecD"/>
    <property type="match status" value="1"/>
</dbReference>
<proteinExistence type="predicted"/>
<keyword evidence="2" id="KW-0067">ATP-binding</keyword>
<dbReference type="InterPro" id="IPR027417">
    <property type="entry name" value="P-loop_NTPase"/>
</dbReference>
<organism evidence="4">
    <name type="scientific">Solivirus sp</name>
    <dbReference type="NCBI Taxonomy" id="2487772"/>
    <lineage>
        <taxon>Viruses</taxon>
        <taxon>Pithoviruses</taxon>
    </lineage>
</organism>
<reference evidence="4" key="1">
    <citation type="submission" date="2018-10" db="EMBL/GenBank/DDBJ databases">
        <title>Hidden diversity of soil giant viruses.</title>
        <authorList>
            <person name="Schulz F."/>
            <person name="Alteio L."/>
            <person name="Goudeau D."/>
            <person name="Ryan E.M."/>
            <person name="Malmstrom R.R."/>
            <person name="Blanchard J."/>
            <person name="Woyke T."/>
        </authorList>
    </citation>
    <scope>NUCLEOTIDE SEQUENCE</scope>
    <source>
        <strain evidence="4">SOV1</strain>
    </source>
</reference>
<dbReference type="GO" id="GO:0003678">
    <property type="term" value="F:DNA helicase activity"/>
    <property type="evidence" value="ECO:0007669"/>
    <property type="project" value="UniProtKB-ARBA"/>
</dbReference>
<name>A0A3G5AFW3_9VIRU</name>
<evidence type="ECO:0000256" key="2">
    <source>
        <dbReference type="ARBA" id="ARBA00022840"/>
    </source>
</evidence>
<dbReference type="Pfam" id="PF13538">
    <property type="entry name" value="UvrD_C_2"/>
    <property type="match status" value="1"/>
</dbReference>
<evidence type="ECO:0000313" key="4">
    <source>
        <dbReference type="EMBL" id="AYV86018.1"/>
    </source>
</evidence>
<gene>
    <name evidence="4" type="ORF">Solivirus3_18</name>
</gene>
<dbReference type="Pfam" id="PF18335">
    <property type="entry name" value="SH3_13"/>
    <property type="match status" value="1"/>
</dbReference>
<dbReference type="SUPFAM" id="SSF52540">
    <property type="entry name" value="P-loop containing nucleoside triphosphate hydrolases"/>
    <property type="match status" value="1"/>
</dbReference>
<evidence type="ECO:0000259" key="3">
    <source>
        <dbReference type="SMART" id="SM00382"/>
    </source>
</evidence>
<dbReference type="SMART" id="SM00382">
    <property type="entry name" value="AAA"/>
    <property type="match status" value="1"/>
</dbReference>
<dbReference type="InterPro" id="IPR050534">
    <property type="entry name" value="Coronavir_polyprotein_1ab"/>
</dbReference>
<dbReference type="GO" id="GO:0005524">
    <property type="term" value="F:ATP binding"/>
    <property type="evidence" value="ECO:0007669"/>
    <property type="project" value="UniProtKB-KW"/>
</dbReference>
<dbReference type="PANTHER" id="PTHR43788">
    <property type="entry name" value="DNA2/NAM7 HELICASE FAMILY MEMBER"/>
    <property type="match status" value="1"/>
</dbReference>